<keyword evidence="2" id="KW-1185">Reference proteome</keyword>
<reference evidence="1 2" key="1">
    <citation type="submission" date="2020-11" db="EMBL/GenBank/DDBJ databases">
        <title>Taxonomic investigation of Rahnella strains.</title>
        <authorList>
            <person name="Lee S.D."/>
        </authorList>
    </citation>
    <scope>NUCLEOTIDE SEQUENCE [LARGE SCALE GENOMIC DNA]</scope>
    <source>
        <strain evidence="1 2">SAP-17</strain>
    </source>
</reference>
<dbReference type="Proteomes" id="UP000636811">
    <property type="component" value="Unassembled WGS sequence"/>
</dbReference>
<protein>
    <submittedName>
        <fullName evidence="1">Uncharacterized protein</fullName>
    </submittedName>
</protein>
<dbReference type="EMBL" id="JADOBI010000010">
    <property type="protein sequence ID" value="MBF7981740.1"/>
    <property type="molecule type" value="Genomic_DNA"/>
</dbReference>
<comment type="caution">
    <text evidence="1">The sequence shown here is derived from an EMBL/GenBank/DDBJ whole genome shotgun (WGS) entry which is preliminary data.</text>
</comment>
<sequence>MIVILFSFNLKDSMALSKKPFKLTGVFSSLHFNNESGDLLGEELIILYSKDGYNVIFQTSEGEPTVPVITKAEIEKDIITFTLPPPLDIHGEFSGEISKEKIIGKFERNEQVLILMRKNSYWQ</sequence>
<evidence type="ECO:0000313" key="1">
    <source>
        <dbReference type="EMBL" id="MBF7981740.1"/>
    </source>
</evidence>
<organism evidence="1 2">
    <name type="scientific">Rahnella laticis</name>
    <dbReference type="NCBI Taxonomy" id="2787622"/>
    <lineage>
        <taxon>Bacteria</taxon>
        <taxon>Pseudomonadati</taxon>
        <taxon>Pseudomonadota</taxon>
        <taxon>Gammaproteobacteria</taxon>
        <taxon>Enterobacterales</taxon>
        <taxon>Yersiniaceae</taxon>
        <taxon>Rahnella</taxon>
    </lineage>
</organism>
<gene>
    <name evidence="1" type="ORF">IV433_20210</name>
</gene>
<evidence type="ECO:0000313" key="2">
    <source>
        <dbReference type="Proteomes" id="UP000636811"/>
    </source>
</evidence>
<proteinExistence type="predicted"/>
<name>A0ABS0E9I8_9GAMM</name>
<accession>A0ABS0E9I8</accession>
<dbReference type="RefSeq" id="WP_195815525.1">
    <property type="nucleotide sequence ID" value="NZ_JADOBI010000010.1"/>
</dbReference>